<sequence length="67" mass="7601">MRIKKSVKRPAEAAAPTYTLRADRRFDLLAMVTIVSLAEAGEAPAEKIAALKATLREFELYEEKYMR</sequence>
<protein>
    <submittedName>
        <fullName evidence="1">Uncharacterized protein</fullName>
    </submittedName>
</protein>
<evidence type="ECO:0000313" key="1">
    <source>
        <dbReference type="EMBL" id="KKK48883.1"/>
    </source>
</evidence>
<organism evidence="1">
    <name type="scientific">marine sediment metagenome</name>
    <dbReference type="NCBI Taxonomy" id="412755"/>
    <lineage>
        <taxon>unclassified sequences</taxon>
        <taxon>metagenomes</taxon>
        <taxon>ecological metagenomes</taxon>
    </lineage>
</organism>
<comment type="caution">
    <text evidence="1">The sequence shown here is derived from an EMBL/GenBank/DDBJ whole genome shotgun (WGS) entry which is preliminary data.</text>
</comment>
<gene>
    <name evidence="1" type="ORF">LCGC14_3140650</name>
</gene>
<dbReference type="AlphaFoldDB" id="A0A0F8VWV8"/>
<proteinExistence type="predicted"/>
<name>A0A0F8VWV8_9ZZZZ</name>
<reference evidence="1" key="1">
    <citation type="journal article" date="2015" name="Nature">
        <title>Complex archaea that bridge the gap between prokaryotes and eukaryotes.</title>
        <authorList>
            <person name="Spang A."/>
            <person name="Saw J.H."/>
            <person name="Jorgensen S.L."/>
            <person name="Zaremba-Niedzwiedzka K."/>
            <person name="Martijn J."/>
            <person name="Lind A.E."/>
            <person name="van Eijk R."/>
            <person name="Schleper C."/>
            <person name="Guy L."/>
            <person name="Ettema T.J."/>
        </authorList>
    </citation>
    <scope>NUCLEOTIDE SEQUENCE</scope>
</reference>
<dbReference type="EMBL" id="LAZR01068841">
    <property type="protein sequence ID" value="KKK48883.1"/>
    <property type="molecule type" value="Genomic_DNA"/>
</dbReference>
<accession>A0A0F8VWV8</accession>